<evidence type="ECO:0000313" key="4">
    <source>
        <dbReference type="EMBL" id="QBZ90646.1"/>
    </source>
</evidence>
<evidence type="ECO:0000256" key="2">
    <source>
        <dbReference type="ARBA" id="ARBA00022448"/>
    </source>
</evidence>
<dbReference type="Gene3D" id="2.40.160.10">
    <property type="entry name" value="Porin"/>
    <property type="match status" value="1"/>
</dbReference>
<dbReference type="Proteomes" id="UP000296468">
    <property type="component" value="Chromosome"/>
</dbReference>
<sequence>MPFNNNNRGIMVVKTITLRLAGTLLCIGLLSPRVFAQGLVDDSKATLTLRNFFFERHFTAPDAPLGQAREWTQSFIFDLRSGFTSGTVGIGADVLGKYAVKLDGGAGRYGALLLPKDGDGDPAGSFGRLGVALKAKISATELKVGEWMPNLPIITADDFRALPQTFEGTQLSSQDVKYWTLFAGQFNKTSLRNDSSMEDLAFGSARSDAFNYLGADYRSASKNSTFRLWSGQLKDIYQQRYVGLNQRWSLSPSVALNTNLGYFWGKDDGAAKAGRLDNRTASLMVGLGVDQHTFSLGWQQVSGETGWMRVSGTGGIYLANNTFNHAFDNPGERSWQLRYDLDFAGYGVPGLSLMTRYVHGDDVRLQRVEDGSEWVRESELGYVVQSGRLKNLAVRWRNASVRRGFNSADYDENRMIISYPLGIL</sequence>
<accession>A0A4P7PIZ9</accession>
<evidence type="ECO:0000256" key="1">
    <source>
        <dbReference type="ARBA" id="ARBA00009075"/>
    </source>
</evidence>
<dbReference type="Pfam" id="PF03573">
    <property type="entry name" value="OprD"/>
    <property type="match status" value="1"/>
</dbReference>
<dbReference type="KEGG" id="pvk:EPZ47_18635"/>
<dbReference type="GO" id="GO:0016020">
    <property type="term" value="C:membrane"/>
    <property type="evidence" value="ECO:0007669"/>
    <property type="project" value="InterPro"/>
</dbReference>
<protein>
    <submittedName>
        <fullName evidence="4">OprD family porin</fullName>
    </submittedName>
</protein>
<proteinExistence type="inferred from homology"/>
<evidence type="ECO:0000313" key="5">
    <source>
        <dbReference type="Proteomes" id="UP000296468"/>
    </source>
</evidence>
<keyword evidence="2" id="KW-0813">Transport</keyword>
<dbReference type="PANTHER" id="PTHR34596">
    <property type="entry name" value="CHITOPORIN"/>
    <property type="match status" value="1"/>
</dbReference>
<dbReference type="GO" id="GO:0015288">
    <property type="term" value="F:porin activity"/>
    <property type="evidence" value="ECO:0007669"/>
    <property type="project" value="TreeGrafter"/>
</dbReference>
<reference evidence="4 5" key="1">
    <citation type="journal article" date="2019" name="Front. Microbiol.">
        <title>In silico and Genetic Analyses of Cyclic Lipopeptide Synthetic Gene Clusters in Pseudomonas sp. 11K1.</title>
        <authorList>
            <person name="Zhao H."/>
            <person name="Liu Y.P."/>
            <person name="Zhang L.Q."/>
        </authorList>
    </citation>
    <scope>NUCLEOTIDE SEQUENCE [LARGE SCALE GENOMIC DNA]</scope>
    <source>
        <strain evidence="4 5">11K1</strain>
    </source>
</reference>
<gene>
    <name evidence="4" type="ORF">EPZ47_18635</name>
</gene>
<comment type="similarity">
    <text evidence="1">Belongs to the outer membrane porin (Opr) (TC 1.B.25) family.</text>
</comment>
<dbReference type="InterPro" id="IPR023614">
    <property type="entry name" value="Porin_dom_sf"/>
</dbReference>
<dbReference type="OrthoDB" id="6759120at2"/>
<organism evidence="4 5">
    <name type="scientific">Pseudomonas viciae</name>
    <dbReference type="NCBI Taxonomy" id="2505979"/>
    <lineage>
        <taxon>Bacteria</taxon>
        <taxon>Pseudomonadati</taxon>
        <taxon>Pseudomonadota</taxon>
        <taxon>Gammaproteobacteria</taxon>
        <taxon>Pseudomonadales</taxon>
        <taxon>Pseudomonadaceae</taxon>
        <taxon>Pseudomonas</taxon>
    </lineage>
</organism>
<dbReference type="PANTHER" id="PTHR34596:SF2">
    <property type="entry name" value="CHITOPORIN"/>
    <property type="match status" value="1"/>
</dbReference>
<keyword evidence="3" id="KW-0732">Signal</keyword>
<dbReference type="InterPro" id="IPR005318">
    <property type="entry name" value="OM_porin_bac"/>
</dbReference>
<name>A0A4P7PIZ9_9PSED</name>
<evidence type="ECO:0000256" key="3">
    <source>
        <dbReference type="ARBA" id="ARBA00022729"/>
    </source>
</evidence>
<dbReference type="EMBL" id="CP035088">
    <property type="protein sequence ID" value="QBZ90646.1"/>
    <property type="molecule type" value="Genomic_DNA"/>
</dbReference>
<dbReference type="AlphaFoldDB" id="A0A4P7PIZ9"/>